<protein>
    <recommendedName>
        <fullName evidence="5">TF-B3 domain-containing protein</fullName>
    </recommendedName>
</protein>
<dbReference type="InterPro" id="IPR015300">
    <property type="entry name" value="DNA-bd_pseudobarrel_sf"/>
</dbReference>
<dbReference type="PROSITE" id="PS50863">
    <property type="entry name" value="B3"/>
    <property type="match status" value="1"/>
</dbReference>
<dbReference type="Pfam" id="PF02362">
    <property type="entry name" value="B3"/>
    <property type="match status" value="1"/>
</dbReference>
<evidence type="ECO:0000256" key="2">
    <source>
        <dbReference type="ARBA" id="ARBA00023125"/>
    </source>
</evidence>
<gene>
    <name evidence="7" type="primary">LOC112278453</name>
    <name evidence="6" type="ORF">PHYPA_030941</name>
</gene>
<accession>A0A2K1IAR6</accession>
<proteinExistence type="predicted"/>
<evidence type="ECO:0000313" key="7">
    <source>
        <dbReference type="EnsemblPlants" id="Pp3c27_4910V3.1"/>
    </source>
</evidence>
<keyword evidence="1" id="KW-0805">Transcription regulation</keyword>
<dbReference type="AlphaFoldDB" id="A0A2K1IAR6"/>
<dbReference type="SUPFAM" id="SSF101936">
    <property type="entry name" value="DNA-binding pseudobarrel domain"/>
    <property type="match status" value="1"/>
</dbReference>
<keyword evidence="3" id="KW-0804">Transcription</keyword>
<organism evidence="6">
    <name type="scientific">Physcomitrium patens</name>
    <name type="common">Spreading-leaved earth moss</name>
    <name type="synonym">Physcomitrella patens</name>
    <dbReference type="NCBI Taxonomy" id="3218"/>
    <lineage>
        <taxon>Eukaryota</taxon>
        <taxon>Viridiplantae</taxon>
        <taxon>Streptophyta</taxon>
        <taxon>Embryophyta</taxon>
        <taxon>Bryophyta</taxon>
        <taxon>Bryophytina</taxon>
        <taxon>Bryopsida</taxon>
        <taxon>Funariidae</taxon>
        <taxon>Funariales</taxon>
        <taxon>Funariaceae</taxon>
        <taxon>Physcomitrium</taxon>
    </lineage>
</organism>
<dbReference type="RefSeq" id="XP_024367752.1">
    <property type="nucleotide sequence ID" value="XM_024511984.2"/>
</dbReference>
<evidence type="ECO:0000256" key="4">
    <source>
        <dbReference type="ARBA" id="ARBA00023242"/>
    </source>
</evidence>
<dbReference type="PANTHER" id="PTHR31391">
    <property type="entry name" value="B3 DOMAIN-CONTAINING PROTEIN OS11G0197600-RELATED"/>
    <property type="match status" value="1"/>
</dbReference>
<reference evidence="6 8" key="1">
    <citation type="journal article" date="2008" name="Science">
        <title>The Physcomitrella genome reveals evolutionary insights into the conquest of land by plants.</title>
        <authorList>
            <person name="Rensing S."/>
            <person name="Lang D."/>
            <person name="Zimmer A."/>
            <person name="Terry A."/>
            <person name="Salamov A."/>
            <person name="Shapiro H."/>
            <person name="Nishiyama T."/>
            <person name="Perroud P.-F."/>
            <person name="Lindquist E."/>
            <person name="Kamisugi Y."/>
            <person name="Tanahashi T."/>
            <person name="Sakakibara K."/>
            <person name="Fujita T."/>
            <person name="Oishi K."/>
            <person name="Shin-I T."/>
            <person name="Kuroki Y."/>
            <person name="Toyoda A."/>
            <person name="Suzuki Y."/>
            <person name="Hashimoto A."/>
            <person name="Yamaguchi K."/>
            <person name="Sugano A."/>
            <person name="Kohara Y."/>
            <person name="Fujiyama A."/>
            <person name="Anterola A."/>
            <person name="Aoki S."/>
            <person name="Ashton N."/>
            <person name="Barbazuk W.B."/>
            <person name="Barker E."/>
            <person name="Bennetzen J."/>
            <person name="Bezanilla M."/>
            <person name="Blankenship R."/>
            <person name="Cho S.H."/>
            <person name="Dutcher S."/>
            <person name="Estelle M."/>
            <person name="Fawcett J.A."/>
            <person name="Gundlach H."/>
            <person name="Hanada K."/>
            <person name="Heyl A."/>
            <person name="Hicks K.A."/>
            <person name="Hugh J."/>
            <person name="Lohr M."/>
            <person name="Mayer K."/>
            <person name="Melkozernov A."/>
            <person name="Murata T."/>
            <person name="Nelson D."/>
            <person name="Pils B."/>
            <person name="Prigge M."/>
            <person name="Reiss B."/>
            <person name="Renner T."/>
            <person name="Rombauts S."/>
            <person name="Rushton P."/>
            <person name="Sanderfoot A."/>
            <person name="Schween G."/>
            <person name="Shiu S.-H."/>
            <person name="Stueber K."/>
            <person name="Theodoulou F.L."/>
            <person name="Tu H."/>
            <person name="Van de Peer Y."/>
            <person name="Verrier P.J."/>
            <person name="Waters E."/>
            <person name="Wood A."/>
            <person name="Yang L."/>
            <person name="Cove D."/>
            <person name="Cuming A."/>
            <person name="Hasebe M."/>
            <person name="Lucas S."/>
            <person name="Mishler D.B."/>
            <person name="Reski R."/>
            <person name="Grigoriev I."/>
            <person name="Quatrano R.S."/>
            <person name="Boore J.L."/>
        </authorList>
    </citation>
    <scope>NUCLEOTIDE SEQUENCE [LARGE SCALE GENOMIC DNA]</scope>
    <source>
        <strain evidence="7 8">cv. Gransden 2004</strain>
    </source>
</reference>
<keyword evidence="4" id="KW-0539">Nucleus</keyword>
<name>A0A2K1IAR6_PHYPA</name>
<dbReference type="InterPro" id="IPR003340">
    <property type="entry name" value="B3_DNA-bd"/>
</dbReference>
<keyword evidence="8" id="KW-1185">Reference proteome</keyword>
<feature type="domain" description="TF-B3" evidence="5">
    <location>
        <begin position="122"/>
        <end position="211"/>
    </location>
</feature>
<dbReference type="GO" id="GO:0003677">
    <property type="term" value="F:DNA binding"/>
    <property type="evidence" value="ECO:0007669"/>
    <property type="project" value="UniProtKB-KW"/>
</dbReference>
<dbReference type="GeneID" id="112278453"/>
<dbReference type="InterPro" id="IPR044837">
    <property type="entry name" value="REM16-like"/>
</dbReference>
<keyword evidence="2" id="KW-0238">DNA-binding</keyword>
<dbReference type="Gene3D" id="2.40.330.10">
    <property type="entry name" value="DNA-binding pseudobarrel domain"/>
    <property type="match status" value="1"/>
</dbReference>
<dbReference type="EnsemblPlants" id="Pp3c27_4910V3.1">
    <property type="protein sequence ID" value="Pp3c27_4910V3.1"/>
    <property type="gene ID" value="Pp3c27_4910"/>
</dbReference>
<evidence type="ECO:0000313" key="6">
    <source>
        <dbReference type="EMBL" id="PNR26366.1"/>
    </source>
</evidence>
<evidence type="ECO:0000256" key="3">
    <source>
        <dbReference type="ARBA" id="ARBA00023163"/>
    </source>
</evidence>
<dbReference type="Proteomes" id="UP000006727">
    <property type="component" value="Chromosome 27"/>
</dbReference>
<dbReference type="Gramene" id="Pp3c27_4910V3.1">
    <property type="protein sequence ID" value="Pp3c27_4910V3.1"/>
    <property type="gene ID" value="Pp3c27_4910"/>
</dbReference>
<evidence type="ECO:0000256" key="1">
    <source>
        <dbReference type="ARBA" id="ARBA00023015"/>
    </source>
</evidence>
<dbReference type="EMBL" id="ABEU02000027">
    <property type="protein sequence ID" value="PNR26366.1"/>
    <property type="molecule type" value="Genomic_DNA"/>
</dbReference>
<evidence type="ECO:0000313" key="8">
    <source>
        <dbReference type="Proteomes" id="UP000006727"/>
    </source>
</evidence>
<sequence>MDKFTGETILVEGKHVVVVPIGFLTDQVVPLGSRVLFSKTSKSLFQFETFDDNGIAKASPGIEDPTSFTNFSASPTNVRSPICHSVIQSPSPVTTSSTTRHNPLSSISKGVVAAKQHLAGKENPTVVKICGKAKSAISFPSKFVERLPMKAKIGLANDAGLHWDLSWSRTSKGFVGGWSTFAQAHDLQETDVLALEILNPYLMKYNIYEDNGAEKSFFQVEANKKQKLEENFWI</sequence>
<reference evidence="7" key="3">
    <citation type="submission" date="2020-12" db="UniProtKB">
        <authorList>
            <consortium name="EnsemblPlants"/>
        </authorList>
    </citation>
    <scope>IDENTIFICATION</scope>
</reference>
<evidence type="ECO:0000259" key="5">
    <source>
        <dbReference type="PROSITE" id="PS50863"/>
    </source>
</evidence>
<reference evidence="6 8" key="2">
    <citation type="journal article" date="2018" name="Plant J.">
        <title>The Physcomitrella patens chromosome-scale assembly reveals moss genome structure and evolution.</title>
        <authorList>
            <person name="Lang D."/>
            <person name="Ullrich K.K."/>
            <person name="Murat F."/>
            <person name="Fuchs J."/>
            <person name="Jenkins J."/>
            <person name="Haas F.B."/>
            <person name="Piednoel M."/>
            <person name="Gundlach H."/>
            <person name="Van Bel M."/>
            <person name="Meyberg R."/>
            <person name="Vives C."/>
            <person name="Morata J."/>
            <person name="Symeonidi A."/>
            <person name="Hiss M."/>
            <person name="Muchero W."/>
            <person name="Kamisugi Y."/>
            <person name="Saleh O."/>
            <person name="Blanc G."/>
            <person name="Decker E.L."/>
            <person name="van Gessel N."/>
            <person name="Grimwood J."/>
            <person name="Hayes R.D."/>
            <person name="Graham S.W."/>
            <person name="Gunter L.E."/>
            <person name="McDaniel S.F."/>
            <person name="Hoernstein S.N.W."/>
            <person name="Larsson A."/>
            <person name="Li F.W."/>
            <person name="Perroud P.F."/>
            <person name="Phillips J."/>
            <person name="Ranjan P."/>
            <person name="Rokshar D.S."/>
            <person name="Rothfels C.J."/>
            <person name="Schneider L."/>
            <person name="Shu S."/>
            <person name="Stevenson D.W."/>
            <person name="Thummler F."/>
            <person name="Tillich M."/>
            <person name="Villarreal Aguilar J.C."/>
            <person name="Widiez T."/>
            <person name="Wong G.K."/>
            <person name="Wymore A."/>
            <person name="Zhang Y."/>
            <person name="Zimmer A.D."/>
            <person name="Quatrano R.S."/>
            <person name="Mayer K.F.X."/>
            <person name="Goodstein D."/>
            <person name="Casacuberta J.M."/>
            <person name="Vandepoele K."/>
            <person name="Reski R."/>
            <person name="Cuming A.C."/>
            <person name="Tuskan G.A."/>
            <person name="Maumus F."/>
            <person name="Salse J."/>
            <person name="Schmutz J."/>
            <person name="Rensing S.A."/>
        </authorList>
    </citation>
    <scope>NUCLEOTIDE SEQUENCE [LARGE SCALE GENOMIC DNA]</scope>
    <source>
        <strain evidence="7 8">cv. Gransden 2004</strain>
    </source>
</reference>